<organism evidence="1 2">
    <name type="scientific">Bacillus selenitireducens (strain ATCC 700615 / DSM 15326 / MLS10)</name>
    <dbReference type="NCBI Taxonomy" id="439292"/>
    <lineage>
        <taxon>Bacteria</taxon>
        <taxon>Bacillati</taxon>
        <taxon>Bacillota</taxon>
        <taxon>Bacilli</taxon>
        <taxon>Bacillales</taxon>
        <taxon>Bacillaceae</taxon>
        <taxon>Salisediminibacterium</taxon>
    </lineage>
</organism>
<dbReference type="EMBL" id="CP001791">
    <property type="protein sequence ID" value="ADH98557.1"/>
    <property type="molecule type" value="Genomic_DNA"/>
</dbReference>
<proteinExistence type="predicted"/>
<name>D6Y0G6_BACIE</name>
<sequence>MDTYNLFLVTSGDHLDLDYETFKEHFNINEYS</sequence>
<evidence type="ECO:0000313" key="2">
    <source>
        <dbReference type="Proteomes" id="UP000000271"/>
    </source>
</evidence>
<protein>
    <submittedName>
        <fullName evidence="1">Uncharacterized protein</fullName>
    </submittedName>
</protein>
<evidence type="ECO:0000313" key="1">
    <source>
        <dbReference type="EMBL" id="ADH98557.1"/>
    </source>
</evidence>
<gene>
    <name evidence="1" type="ordered locus">Bsel_1038</name>
</gene>
<dbReference type="Proteomes" id="UP000000271">
    <property type="component" value="Chromosome"/>
</dbReference>
<dbReference type="AlphaFoldDB" id="D6Y0G6"/>
<dbReference type="KEGG" id="bse:Bsel_1038"/>
<reference evidence="1" key="1">
    <citation type="submission" date="2009-10" db="EMBL/GenBank/DDBJ databases">
        <title>Complete sequence of Bacillus selenitireducens MLS10.</title>
        <authorList>
            <consortium name="US DOE Joint Genome Institute"/>
            <person name="Lucas S."/>
            <person name="Copeland A."/>
            <person name="Lapidus A."/>
            <person name="Glavina del Rio T."/>
            <person name="Dalin E."/>
            <person name="Tice H."/>
            <person name="Bruce D."/>
            <person name="Goodwin L."/>
            <person name="Pitluck S."/>
            <person name="Sims D."/>
            <person name="Brettin T."/>
            <person name="Detter J.C."/>
            <person name="Han C."/>
            <person name="Larimer F."/>
            <person name="Land M."/>
            <person name="Hauser L."/>
            <person name="Kyrpides N."/>
            <person name="Ovchinnikova G."/>
            <person name="Stolz J."/>
        </authorList>
    </citation>
    <scope>NUCLEOTIDE SEQUENCE [LARGE SCALE GENOMIC DNA]</scope>
    <source>
        <strain evidence="1">MLS10</strain>
    </source>
</reference>
<keyword evidence="2" id="KW-1185">Reference proteome</keyword>
<dbReference type="HOGENOM" id="CLU_3388026_0_0_9"/>
<accession>D6Y0G6</accession>